<reference evidence="2" key="1">
    <citation type="journal article" date="2019" name="Int. J. Syst. Evol. Microbiol.">
        <title>The Global Catalogue of Microorganisms (GCM) 10K type strain sequencing project: providing services to taxonomists for standard genome sequencing and annotation.</title>
        <authorList>
            <consortium name="The Broad Institute Genomics Platform"/>
            <consortium name="The Broad Institute Genome Sequencing Center for Infectious Disease"/>
            <person name="Wu L."/>
            <person name="Ma J."/>
        </authorList>
    </citation>
    <scope>NUCLEOTIDE SEQUENCE [LARGE SCALE GENOMIC DNA]</scope>
    <source>
        <strain evidence="2">JCM 18019</strain>
    </source>
</reference>
<organism evidence="1 2">
    <name type="scientific">Chryseobacterium ginsengisoli</name>
    <dbReference type="NCBI Taxonomy" id="363853"/>
    <lineage>
        <taxon>Bacteria</taxon>
        <taxon>Pseudomonadati</taxon>
        <taxon>Bacteroidota</taxon>
        <taxon>Flavobacteriia</taxon>
        <taxon>Flavobacteriales</taxon>
        <taxon>Weeksellaceae</taxon>
        <taxon>Chryseobacterium group</taxon>
        <taxon>Chryseobacterium</taxon>
    </lineage>
</organism>
<evidence type="ECO:0000313" key="2">
    <source>
        <dbReference type="Proteomes" id="UP001500353"/>
    </source>
</evidence>
<protein>
    <submittedName>
        <fullName evidence="1">Uncharacterized protein</fullName>
    </submittedName>
</protein>
<gene>
    <name evidence="1" type="ORF">GCM10023210_03670</name>
</gene>
<keyword evidence="2" id="KW-1185">Reference proteome</keyword>
<dbReference type="Proteomes" id="UP001500353">
    <property type="component" value="Unassembled WGS sequence"/>
</dbReference>
<sequence length="86" mass="10545">MSNMIFIKAKQQIKFYKYFNPKKFNLNSISDDYDYFNLIMDNKYEFSIKYCIKDSIYQYLTEKQKNSVKRYKLFSGSLDSNILKWN</sequence>
<proteinExistence type="predicted"/>
<comment type="caution">
    <text evidence="1">The sequence shown here is derived from an EMBL/GenBank/DDBJ whole genome shotgun (WGS) entry which is preliminary data.</text>
</comment>
<evidence type="ECO:0000313" key="1">
    <source>
        <dbReference type="EMBL" id="GAA5084168.1"/>
    </source>
</evidence>
<name>A0ABP9LSZ4_9FLAO</name>
<dbReference type="RefSeq" id="WP_345199937.1">
    <property type="nucleotide sequence ID" value="NZ_BAABHX010000001.1"/>
</dbReference>
<dbReference type="EMBL" id="BAABHX010000001">
    <property type="protein sequence ID" value="GAA5084168.1"/>
    <property type="molecule type" value="Genomic_DNA"/>
</dbReference>
<accession>A0ABP9LSZ4</accession>